<feature type="domain" description="FAD/NAD(P)-binding" evidence="5">
    <location>
        <begin position="7"/>
        <end position="304"/>
    </location>
</feature>
<dbReference type="Proteomes" id="UP000078070">
    <property type="component" value="Chromosome"/>
</dbReference>
<dbReference type="PRINTS" id="PR00411">
    <property type="entry name" value="PNDRDTASEI"/>
</dbReference>
<dbReference type="GO" id="GO:0016651">
    <property type="term" value="F:oxidoreductase activity, acting on NAD(P)H"/>
    <property type="evidence" value="ECO:0007669"/>
    <property type="project" value="TreeGrafter"/>
</dbReference>
<evidence type="ECO:0000313" key="8">
    <source>
        <dbReference type="Proteomes" id="UP000078070"/>
    </source>
</evidence>
<reference evidence="7 8" key="2">
    <citation type="journal article" date="2018" name="Int. J. Syst. Evol. Microbiol.">
        <title>Marinobacterium aestuarii sp. nov., a benzene-degrading marine bacterium isolated from estuary sediment.</title>
        <authorList>
            <person name="Bae S.S."/>
            <person name="Jung J."/>
            <person name="Chung D."/>
            <person name="Baek K."/>
        </authorList>
    </citation>
    <scope>NUCLEOTIDE SEQUENCE [LARGE SCALE GENOMIC DNA]</scope>
    <source>
        <strain evidence="7 8">ST58-10</strain>
    </source>
</reference>
<sequence>MTNSNKPIVIIGAGHAGGRLALALRQEGYEGALTLIGEEVFSPYERPPLSKQLLLGQAGAEDCYLDGNVDYAGLGIELKLGTRVTGLDPKSHSIRFSDATRLDYDKLVLATGGRARQVALPGIELDGIHVLRTLTDAARLSSALAGRPRLVVIGGGFIGLEVAASARTLGCDVCVLEASVRLAERVLPPQLSERLLSLHRARGVEVLLGSRIEAIEGQGTVEAVRLQDGSRIPCDLVLVGVGIEPNIELAQLAGLDMGNGIRVNDRLQTSAADIYAIGDVCEFPCPQSQQQVRHETWRNAEAQAHLVARNLLGRDEAYQARLWFWSDQFDCGLQMAGDGALGARRVQRDLPDNALLLFDLDADNRLVAVSGFARGNAIARDIKLGERLIDSGKCLDPEALSNPAISLKALLKA</sequence>
<evidence type="ECO:0000259" key="5">
    <source>
        <dbReference type="Pfam" id="PF07992"/>
    </source>
</evidence>
<dbReference type="InterPro" id="IPR050446">
    <property type="entry name" value="FAD-oxidoreductase/Apoptosis"/>
</dbReference>
<keyword evidence="2" id="KW-0285">Flavoprotein</keyword>
<dbReference type="RefSeq" id="WP_067386944.1">
    <property type="nucleotide sequence ID" value="NZ_CP015839.1"/>
</dbReference>
<evidence type="ECO:0000256" key="1">
    <source>
        <dbReference type="ARBA" id="ARBA00001974"/>
    </source>
</evidence>
<dbReference type="Gene3D" id="3.50.50.60">
    <property type="entry name" value="FAD/NAD(P)-binding domain"/>
    <property type="match status" value="2"/>
</dbReference>
<dbReference type="AlphaFoldDB" id="A0A1A9F529"/>
<dbReference type="InterPro" id="IPR028202">
    <property type="entry name" value="Reductase_C"/>
</dbReference>
<dbReference type="Pfam" id="PF07992">
    <property type="entry name" value="Pyr_redox_2"/>
    <property type="match status" value="1"/>
</dbReference>
<comment type="cofactor">
    <cofactor evidence="1">
        <name>FAD</name>
        <dbReference type="ChEBI" id="CHEBI:57692"/>
    </cofactor>
</comment>
<gene>
    <name evidence="7" type="ORF">A8C75_03260</name>
</gene>
<name>A0A1A9F529_9GAMM</name>
<evidence type="ECO:0008006" key="9">
    <source>
        <dbReference type="Google" id="ProtNLM"/>
    </source>
</evidence>
<dbReference type="EMBL" id="CP015839">
    <property type="protein sequence ID" value="ANG65080.1"/>
    <property type="molecule type" value="Genomic_DNA"/>
</dbReference>
<dbReference type="OrthoDB" id="9800607at2"/>
<dbReference type="SUPFAM" id="SSF55424">
    <property type="entry name" value="FAD/NAD-linked reductases, dimerisation (C-terminal) domain"/>
    <property type="match status" value="1"/>
</dbReference>
<evidence type="ECO:0000256" key="4">
    <source>
        <dbReference type="ARBA" id="ARBA00023002"/>
    </source>
</evidence>
<dbReference type="Gene3D" id="3.30.390.30">
    <property type="match status" value="1"/>
</dbReference>
<evidence type="ECO:0000256" key="3">
    <source>
        <dbReference type="ARBA" id="ARBA00022827"/>
    </source>
</evidence>
<dbReference type="SUPFAM" id="SSF51905">
    <property type="entry name" value="FAD/NAD(P)-binding domain"/>
    <property type="match status" value="1"/>
</dbReference>
<protein>
    <recommendedName>
        <fullName evidence="9">Pyridine nucleotide-disulfide oxidoreductase</fullName>
    </recommendedName>
</protein>
<evidence type="ECO:0000259" key="6">
    <source>
        <dbReference type="Pfam" id="PF14759"/>
    </source>
</evidence>
<evidence type="ECO:0000256" key="2">
    <source>
        <dbReference type="ARBA" id="ARBA00022630"/>
    </source>
</evidence>
<dbReference type="Pfam" id="PF14759">
    <property type="entry name" value="Reductase_C"/>
    <property type="match status" value="1"/>
</dbReference>
<keyword evidence="8" id="KW-1185">Reference proteome</keyword>
<accession>A0A1A9F529</accession>
<dbReference type="PRINTS" id="PR00368">
    <property type="entry name" value="FADPNR"/>
</dbReference>
<dbReference type="InterPro" id="IPR023753">
    <property type="entry name" value="FAD/NAD-binding_dom"/>
</dbReference>
<dbReference type="GO" id="GO:0005737">
    <property type="term" value="C:cytoplasm"/>
    <property type="evidence" value="ECO:0007669"/>
    <property type="project" value="TreeGrafter"/>
</dbReference>
<keyword evidence="3" id="KW-0274">FAD</keyword>
<dbReference type="PANTHER" id="PTHR43557:SF2">
    <property type="entry name" value="RIESKE DOMAIN-CONTAINING PROTEIN-RELATED"/>
    <property type="match status" value="1"/>
</dbReference>
<proteinExistence type="predicted"/>
<dbReference type="PANTHER" id="PTHR43557">
    <property type="entry name" value="APOPTOSIS-INDUCING FACTOR 1"/>
    <property type="match status" value="1"/>
</dbReference>
<keyword evidence="4" id="KW-0560">Oxidoreductase</keyword>
<organism evidence="7 8">
    <name type="scientific">Marinobacterium aestuarii</name>
    <dbReference type="NCBI Taxonomy" id="1821621"/>
    <lineage>
        <taxon>Bacteria</taxon>
        <taxon>Pseudomonadati</taxon>
        <taxon>Pseudomonadota</taxon>
        <taxon>Gammaproteobacteria</taxon>
        <taxon>Oceanospirillales</taxon>
        <taxon>Oceanospirillaceae</taxon>
        <taxon>Marinobacterium</taxon>
    </lineage>
</organism>
<reference evidence="8" key="1">
    <citation type="submission" date="2016-05" db="EMBL/GenBank/DDBJ databases">
        <authorList>
            <person name="Baek K."/>
            <person name="Yang S.-J."/>
        </authorList>
    </citation>
    <scope>NUCLEOTIDE SEQUENCE [LARGE SCALE GENOMIC DNA]</scope>
    <source>
        <strain evidence="8">ST58-10</strain>
    </source>
</reference>
<dbReference type="InterPro" id="IPR036188">
    <property type="entry name" value="FAD/NAD-bd_sf"/>
</dbReference>
<evidence type="ECO:0000313" key="7">
    <source>
        <dbReference type="EMBL" id="ANG65080.1"/>
    </source>
</evidence>
<dbReference type="InterPro" id="IPR016156">
    <property type="entry name" value="FAD/NAD-linked_Rdtase_dimer_sf"/>
</dbReference>
<feature type="domain" description="Reductase C-terminal" evidence="6">
    <location>
        <begin position="323"/>
        <end position="411"/>
    </location>
</feature>
<dbReference type="KEGG" id="mars:A8C75_03260"/>
<dbReference type="STRING" id="1821621.A8C75_03260"/>